<feature type="chain" id="PRO_5016947278" evidence="4">
    <location>
        <begin position="28"/>
        <end position="182"/>
    </location>
</feature>
<dbReference type="PANTHER" id="PTHR44858">
    <property type="entry name" value="TETRATRICOPEPTIDE REPEAT PROTEIN 6"/>
    <property type="match status" value="1"/>
</dbReference>
<dbReference type="RefSeq" id="WP_118944436.1">
    <property type="nucleotide sequence ID" value="NZ_CP032125.1"/>
</dbReference>
<proteinExistence type="predicted"/>
<evidence type="ECO:0000313" key="5">
    <source>
        <dbReference type="EMBL" id="AXX99785.1"/>
    </source>
</evidence>
<dbReference type="KEGG" id="pamo:BAR1_10550"/>
<keyword evidence="6" id="KW-1185">Reference proteome</keyword>
<evidence type="ECO:0000256" key="3">
    <source>
        <dbReference type="PROSITE-ProRule" id="PRU00339"/>
    </source>
</evidence>
<keyword evidence="2 3" id="KW-0802">TPR repeat</keyword>
<evidence type="ECO:0000256" key="4">
    <source>
        <dbReference type="SAM" id="SignalP"/>
    </source>
</evidence>
<accession>A0A347ULQ7</accession>
<dbReference type="OrthoDB" id="9815010at2"/>
<keyword evidence="4" id="KW-0732">Signal</keyword>
<dbReference type="PROSITE" id="PS50005">
    <property type="entry name" value="TPR"/>
    <property type="match status" value="2"/>
</dbReference>
<dbReference type="InterPro" id="IPR050498">
    <property type="entry name" value="Ycf3"/>
</dbReference>
<dbReference type="EMBL" id="CP032125">
    <property type="protein sequence ID" value="AXX99785.1"/>
    <property type="molecule type" value="Genomic_DNA"/>
</dbReference>
<protein>
    <submittedName>
        <fullName evidence="5">Uncharacterized protein</fullName>
    </submittedName>
</protein>
<dbReference type="InterPro" id="IPR011990">
    <property type="entry name" value="TPR-like_helical_dom_sf"/>
</dbReference>
<feature type="signal peptide" evidence="4">
    <location>
        <begin position="1"/>
        <end position="27"/>
    </location>
</feature>
<reference evidence="5 6" key="1">
    <citation type="submission" date="2018-09" db="EMBL/GenBank/DDBJ databases">
        <title>Profundibacter amoris BAR1 gen. nov., sp. nov., a new member of the Roseobacter clade isolated at Lokis Castle Vent Field on the Arctic Mid-Oceanic Ridge.</title>
        <authorList>
            <person name="Le Moine Bauer S."/>
            <person name="Sjoeberg A.G."/>
            <person name="L'Haridon S."/>
            <person name="Stokke R."/>
            <person name="Roalkvam I."/>
            <person name="Steen I.H."/>
            <person name="Dahle H."/>
        </authorList>
    </citation>
    <scope>NUCLEOTIDE SEQUENCE [LARGE SCALE GENOMIC DNA]</scope>
    <source>
        <strain evidence="5 6">BAR1</strain>
    </source>
</reference>
<evidence type="ECO:0000313" key="6">
    <source>
        <dbReference type="Proteomes" id="UP000261704"/>
    </source>
</evidence>
<organism evidence="5 6">
    <name type="scientific">Profundibacter amoris</name>
    <dbReference type="NCBI Taxonomy" id="2171755"/>
    <lineage>
        <taxon>Bacteria</taxon>
        <taxon>Pseudomonadati</taxon>
        <taxon>Pseudomonadota</taxon>
        <taxon>Alphaproteobacteria</taxon>
        <taxon>Rhodobacterales</taxon>
        <taxon>Paracoccaceae</taxon>
        <taxon>Profundibacter</taxon>
    </lineage>
</organism>
<dbReference type="SMART" id="SM00028">
    <property type="entry name" value="TPR"/>
    <property type="match status" value="3"/>
</dbReference>
<dbReference type="AlphaFoldDB" id="A0A347ULQ7"/>
<feature type="repeat" description="TPR" evidence="3">
    <location>
        <begin position="100"/>
        <end position="133"/>
    </location>
</feature>
<dbReference type="SUPFAM" id="SSF48452">
    <property type="entry name" value="TPR-like"/>
    <property type="match status" value="1"/>
</dbReference>
<dbReference type="Pfam" id="PF13432">
    <property type="entry name" value="TPR_16"/>
    <property type="match status" value="1"/>
</dbReference>
<evidence type="ECO:0000256" key="1">
    <source>
        <dbReference type="ARBA" id="ARBA00022737"/>
    </source>
</evidence>
<name>A0A347ULQ7_9RHOB</name>
<feature type="repeat" description="TPR" evidence="3">
    <location>
        <begin position="134"/>
        <end position="167"/>
    </location>
</feature>
<dbReference type="InterPro" id="IPR019734">
    <property type="entry name" value="TPR_rpt"/>
</dbReference>
<gene>
    <name evidence="5" type="ORF">BAR1_10550</name>
</gene>
<dbReference type="Gene3D" id="1.25.40.10">
    <property type="entry name" value="Tetratricopeptide repeat domain"/>
    <property type="match status" value="1"/>
</dbReference>
<keyword evidence="1" id="KW-0677">Repeat</keyword>
<sequence length="182" mass="20100">MSIINPIHKRIVTAFALTVMFSLPLGAQEVTVDELFDELQLATVEQTDRITKQIETLWSQSGSASMDLLLKRGRDALRDGDTEAAIEHLTALVDHAPDFAEGYYTRATAYFESGLFGPALADLRTTLALNPRHFGALTGLAYILEEMENPEKALVAYRKVLELVPHDETVQEAVSRLEGVAL</sequence>
<dbReference type="Proteomes" id="UP000261704">
    <property type="component" value="Chromosome"/>
</dbReference>
<evidence type="ECO:0000256" key="2">
    <source>
        <dbReference type="ARBA" id="ARBA00022803"/>
    </source>
</evidence>
<dbReference type="PANTHER" id="PTHR44858:SF1">
    <property type="entry name" value="UDP-N-ACETYLGLUCOSAMINE--PEPTIDE N-ACETYLGLUCOSAMINYLTRANSFERASE SPINDLY-RELATED"/>
    <property type="match status" value="1"/>
</dbReference>